<dbReference type="AlphaFoldDB" id="D5EQR6"/>
<reference evidence="7 8" key="1">
    <citation type="journal article" date="2010" name="Stand. Genomic Sci.">
        <title>Complete genome sequence of Coraliomargarita akajimensis type strain (04OKA010-24).</title>
        <authorList>
            <person name="Mavromatis K."/>
            <person name="Abt B."/>
            <person name="Brambilla E."/>
            <person name="Lapidus A."/>
            <person name="Copeland A."/>
            <person name="Deshpande S."/>
            <person name="Nolan M."/>
            <person name="Lucas S."/>
            <person name="Tice H."/>
            <person name="Cheng J.F."/>
            <person name="Han C."/>
            <person name="Detter J.C."/>
            <person name="Woyke T."/>
            <person name="Goodwin L."/>
            <person name="Pitluck S."/>
            <person name="Held B."/>
            <person name="Brettin T."/>
            <person name="Tapia R."/>
            <person name="Ivanova N."/>
            <person name="Mikhailova N."/>
            <person name="Pati A."/>
            <person name="Liolios K."/>
            <person name="Chen A."/>
            <person name="Palaniappan K."/>
            <person name="Land M."/>
            <person name="Hauser L."/>
            <person name="Chang Y.J."/>
            <person name="Jeffries C.D."/>
            <person name="Rohde M."/>
            <person name="Goker M."/>
            <person name="Bristow J."/>
            <person name="Eisen J.A."/>
            <person name="Markowitz V."/>
            <person name="Hugenholtz P."/>
            <person name="Klenk H.P."/>
            <person name="Kyrpides N.C."/>
        </authorList>
    </citation>
    <scope>NUCLEOTIDE SEQUENCE [LARGE SCALE GENOMIC DNA]</scope>
    <source>
        <strain evidence="8">DSM 45221 / IAM 15411 / JCM 23193 / KCTC 12865</strain>
    </source>
</reference>
<proteinExistence type="predicted"/>
<dbReference type="HOGENOM" id="CLU_032288_2_0_0"/>
<sequence length="493" mass="54576">MNDDHQTKPIKTQVSIVDHVHRLIASLYRILGREIWELEYVGHPSIRARVYHLLRILTLTWQGLRRNMIPVQAAALTFYSMIGIGPLIAFAIMLSGFVIQKGNEELIIEGIAKAIAFAAPQIALDTDGPENGITELNPQILELITSFSQAAQSGTVGAIGALMLAFIGLQVLSSIESSFNSLWGVEQGRRVSERIVVYWTFVSLGAVLGSAALTMDMAAATRAYLGELPLGGNLANLILLISPLLSYLLLVVLLAVFFRFFPNTTVEWKPAFIGAGMVVLLLHVYKLLSFLYVRRVVDTNSLYGSVGIIIVLMLGLYVFWLLILLGGQVTYALQNADYLTNENAWQQTSIRSREIVSLAILLLVADRFQSENKPILTSELHKRLRVPSHILNACTNRLLELNYICTVDLPGDHESRDRAFNPSRPVEGITIGTFRKDFECYGNNEGVELLQKALPKVSAYLKELVQMGASQVAATPISELTERVEEPPEEDNA</sequence>
<evidence type="ECO:0000313" key="7">
    <source>
        <dbReference type="EMBL" id="ADE55880.1"/>
    </source>
</evidence>
<feature type="transmembrane region" description="Helical" evidence="6">
    <location>
        <begin position="270"/>
        <end position="293"/>
    </location>
</feature>
<feature type="transmembrane region" description="Helical" evidence="6">
    <location>
        <begin position="305"/>
        <end position="325"/>
    </location>
</feature>
<evidence type="ECO:0000256" key="5">
    <source>
        <dbReference type="ARBA" id="ARBA00023136"/>
    </source>
</evidence>
<keyword evidence="4 6" id="KW-1133">Transmembrane helix</keyword>
<evidence type="ECO:0000256" key="1">
    <source>
        <dbReference type="ARBA" id="ARBA00004651"/>
    </source>
</evidence>
<dbReference type="eggNOG" id="COG1295">
    <property type="taxonomic scope" value="Bacteria"/>
</dbReference>
<keyword evidence="5 6" id="KW-0472">Membrane</keyword>
<keyword evidence="8" id="KW-1185">Reference proteome</keyword>
<accession>D5EQR6</accession>
<evidence type="ECO:0000256" key="2">
    <source>
        <dbReference type="ARBA" id="ARBA00022475"/>
    </source>
</evidence>
<evidence type="ECO:0000313" key="8">
    <source>
        <dbReference type="Proteomes" id="UP000000925"/>
    </source>
</evidence>
<dbReference type="EMBL" id="CP001998">
    <property type="protein sequence ID" value="ADE55880.1"/>
    <property type="molecule type" value="Genomic_DNA"/>
</dbReference>
<comment type="subcellular location">
    <subcellularLocation>
        <location evidence="1">Cell membrane</location>
        <topology evidence="1">Multi-pass membrane protein</topology>
    </subcellularLocation>
</comment>
<evidence type="ECO:0000256" key="6">
    <source>
        <dbReference type="SAM" id="Phobius"/>
    </source>
</evidence>
<feature type="transmembrane region" description="Helical" evidence="6">
    <location>
        <begin position="196"/>
        <end position="214"/>
    </location>
</feature>
<dbReference type="OrthoDB" id="9808671at2"/>
<dbReference type="Pfam" id="PF03631">
    <property type="entry name" value="Virul_fac_BrkB"/>
    <property type="match status" value="1"/>
</dbReference>
<dbReference type="Proteomes" id="UP000000925">
    <property type="component" value="Chromosome"/>
</dbReference>
<evidence type="ECO:0000256" key="4">
    <source>
        <dbReference type="ARBA" id="ARBA00022989"/>
    </source>
</evidence>
<evidence type="ECO:0000256" key="3">
    <source>
        <dbReference type="ARBA" id="ARBA00022692"/>
    </source>
</evidence>
<feature type="transmembrane region" description="Helical" evidence="6">
    <location>
        <begin position="73"/>
        <end position="99"/>
    </location>
</feature>
<dbReference type="PANTHER" id="PTHR30213">
    <property type="entry name" value="INNER MEMBRANE PROTEIN YHJD"/>
    <property type="match status" value="1"/>
</dbReference>
<protein>
    <submittedName>
        <fullName evidence="7">Ribonuclease BN</fullName>
    </submittedName>
</protein>
<keyword evidence="3 6" id="KW-0812">Transmembrane</keyword>
<dbReference type="InterPro" id="IPR017039">
    <property type="entry name" value="Virul_fac_BrkB"/>
</dbReference>
<dbReference type="STRING" id="583355.Caka_2867"/>
<feature type="transmembrane region" description="Helical" evidence="6">
    <location>
        <begin position="234"/>
        <end position="258"/>
    </location>
</feature>
<feature type="transmembrane region" description="Helical" evidence="6">
    <location>
        <begin position="156"/>
        <end position="175"/>
    </location>
</feature>
<organism evidence="7 8">
    <name type="scientific">Coraliomargarita akajimensis (strain DSM 45221 / IAM 15411 / JCM 23193 / KCTC 12865 / 04OKA010-24)</name>
    <dbReference type="NCBI Taxonomy" id="583355"/>
    <lineage>
        <taxon>Bacteria</taxon>
        <taxon>Pseudomonadati</taxon>
        <taxon>Verrucomicrobiota</taxon>
        <taxon>Opitutia</taxon>
        <taxon>Puniceicoccales</taxon>
        <taxon>Coraliomargaritaceae</taxon>
        <taxon>Coraliomargarita</taxon>
    </lineage>
</organism>
<dbReference type="RefSeq" id="WP_013044602.1">
    <property type="nucleotide sequence ID" value="NC_014008.1"/>
</dbReference>
<dbReference type="KEGG" id="caa:Caka_2867"/>
<gene>
    <name evidence="7" type="ordered locus">Caka_2867</name>
</gene>
<keyword evidence="2" id="KW-1003">Cell membrane</keyword>
<dbReference type="PANTHER" id="PTHR30213:SF0">
    <property type="entry name" value="UPF0761 MEMBRANE PROTEIN YIHY"/>
    <property type="match status" value="1"/>
</dbReference>
<dbReference type="GO" id="GO:0005886">
    <property type="term" value="C:plasma membrane"/>
    <property type="evidence" value="ECO:0007669"/>
    <property type="project" value="UniProtKB-SubCell"/>
</dbReference>
<name>D5EQR6_CORAD</name>
<dbReference type="NCBIfam" id="TIGR00765">
    <property type="entry name" value="yihY_not_rbn"/>
    <property type="match status" value="1"/>
</dbReference>